<feature type="chain" id="PRO_5035736007" evidence="1">
    <location>
        <begin position="21"/>
        <end position="681"/>
    </location>
</feature>
<comment type="caution">
    <text evidence="2">The sequence shown here is derived from an EMBL/GenBank/DDBJ whole genome shotgun (WGS) entry which is preliminary data.</text>
</comment>
<keyword evidence="3" id="KW-1185">Reference proteome</keyword>
<accession>A0A8S4G4I3</accession>
<protein>
    <submittedName>
        <fullName evidence="2">(diamondback moth) hypothetical protein</fullName>
    </submittedName>
</protein>
<dbReference type="AlphaFoldDB" id="A0A8S4G4I3"/>
<evidence type="ECO:0000256" key="1">
    <source>
        <dbReference type="SAM" id="SignalP"/>
    </source>
</evidence>
<evidence type="ECO:0000313" key="2">
    <source>
        <dbReference type="EMBL" id="CAG9133898.1"/>
    </source>
</evidence>
<feature type="signal peptide" evidence="1">
    <location>
        <begin position="1"/>
        <end position="20"/>
    </location>
</feature>
<name>A0A8S4G4I3_PLUXY</name>
<proteinExistence type="predicted"/>
<keyword evidence="1" id="KW-0732">Signal</keyword>
<sequence length="681" mass="71777">MIKLIVLSAILAFAAAKAKSKPQELVYSYGQEGAPVPYSVQPAVYPGAPNAGPYPVQYADGNVNQGVVYQQPGFGYQQTVGAPGNVQQLAYTANNQAAYSAANNNQAGYVFANNQGAGQQAGNGQVQQVLVYAAPQGNPQGPVQYVPQQVPQNVQAPQYQVVYGGQQQQAAYGGGQQQVVYGAQQPQIAYGGQQQQIVYGGQQQQAGYAGQQVAYGGQQVNFAQNAGSQLVQSVAPAQVIYSNQVGVQNTASAASAYATAPATFSNQVSTQQVANTVEIQPSKVTTIPAQGYTVYQPTSSAAVSRPEVTVQKFQSAPALNTRFAQTYQQATPAVVNTNQYTYSAPVTKTTQYVNQQVSKPAQFTQTYQKITPAVVNTNQYQYSAAPVTKTTQYVNQNVQSNPTPFKSHKWSFSTVAPATKQVSYTTPAPFKVQSNPSLVSRIAPSVPSFVANNQAVNVGSAGIRQYSVSTPAPLFTTTTPAPYKAKVAAPLTVISPTFPTYTANSQVSTINTNKFAYTAPVVKTVQTYTQQQAKPAGIKWSYEAPQVASRIAAPVTATVATPAAVPVVTYQAEQQVSGNQVAAVTQVENANLSNQVAYTQVASPLSSQVTYSQEAGTAQGNPAVAFYYADGPAPVTYAQGTGEVAYSAYPRTGYSTLYTAGEGVKPLHGSTGCNCGKHVKK</sequence>
<dbReference type="Proteomes" id="UP000653454">
    <property type="component" value="Unassembled WGS sequence"/>
</dbReference>
<reference evidence="2" key="1">
    <citation type="submission" date="2020-11" db="EMBL/GenBank/DDBJ databases">
        <authorList>
            <person name="Whiteford S."/>
        </authorList>
    </citation>
    <scope>NUCLEOTIDE SEQUENCE</scope>
</reference>
<dbReference type="EMBL" id="CAJHNJ030000069">
    <property type="protein sequence ID" value="CAG9133898.1"/>
    <property type="molecule type" value="Genomic_DNA"/>
</dbReference>
<organism evidence="2 3">
    <name type="scientific">Plutella xylostella</name>
    <name type="common">Diamondback moth</name>
    <name type="synonym">Plutella maculipennis</name>
    <dbReference type="NCBI Taxonomy" id="51655"/>
    <lineage>
        <taxon>Eukaryota</taxon>
        <taxon>Metazoa</taxon>
        <taxon>Ecdysozoa</taxon>
        <taxon>Arthropoda</taxon>
        <taxon>Hexapoda</taxon>
        <taxon>Insecta</taxon>
        <taxon>Pterygota</taxon>
        <taxon>Neoptera</taxon>
        <taxon>Endopterygota</taxon>
        <taxon>Lepidoptera</taxon>
        <taxon>Glossata</taxon>
        <taxon>Ditrysia</taxon>
        <taxon>Yponomeutoidea</taxon>
        <taxon>Plutellidae</taxon>
        <taxon>Plutella</taxon>
    </lineage>
</organism>
<evidence type="ECO:0000313" key="3">
    <source>
        <dbReference type="Proteomes" id="UP000653454"/>
    </source>
</evidence>
<gene>
    <name evidence="2" type="ORF">PLXY2_LOCUS12129</name>
</gene>